<reference evidence="1 2" key="1">
    <citation type="submission" date="2015-05" db="EMBL/GenBank/DDBJ databases">
        <authorList>
            <person name="Wang D.B."/>
            <person name="Wang M."/>
        </authorList>
    </citation>
    <scope>NUCLEOTIDE SEQUENCE [LARGE SCALE GENOMIC DNA]</scope>
    <source>
        <strain evidence="1">VL1</strain>
    </source>
</reference>
<accession>A0A0G4LFM2</accession>
<dbReference type="InterPro" id="IPR054208">
    <property type="entry name" value="DUF6914"/>
</dbReference>
<proteinExistence type="predicted"/>
<protein>
    <submittedName>
        <fullName evidence="1">Uncharacterized protein</fullName>
    </submittedName>
</protein>
<gene>
    <name evidence="1" type="ORF">BN1708_012953</name>
</gene>
<evidence type="ECO:0000313" key="2">
    <source>
        <dbReference type="Proteomes" id="UP000044602"/>
    </source>
</evidence>
<sequence length="172" mass="19644">MPCNKSRLYIALYPSGVVDNEERKYHWGFLIGPKAERGDSVPGVRYHVKNSPRGWKYEHMPITNVRSTNSLLVRILIAKIEDEQRLVDIFKKLPVVQGDPNWRCRTWVASALAEIAKDGMCVGTAELDWKKIEAAARQYVAKKTASGRYGRDADMTKPKPTWDMIENKEIVP</sequence>
<evidence type="ECO:0000313" key="1">
    <source>
        <dbReference type="EMBL" id="CRK20822.1"/>
    </source>
</evidence>
<dbReference type="Proteomes" id="UP000044602">
    <property type="component" value="Unassembled WGS sequence"/>
</dbReference>
<keyword evidence="2" id="KW-1185">Reference proteome</keyword>
<dbReference type="AlphaFoldDB" id="A0A0G4LFM2"/>
<dbReference type="EMBL" id="CVQH01011891">
    <property type="protein sequence ID" value="CRK20822.1"/>
    <property type="molecule type" value="Genomic_DNA"/>
</dbReference>
<organism evidence="1 2">
    <name type="scientific">Verticillium longisporum</name>
    <name type="common">Verticillium dahliae var. longisporum</name>
    <dbReference type="NCBI Taxonomy" id="100787"/>
    <lineage>
        <taxon>Eukaryota</taxon>
        <taxon>Fungi</taxon>
        <taxon>Dikarya</taxon>
        <taxon>Ascomycota</taxon>
        <taxon>Pezizomycotina</taxon>
        <taxon>Sordariomycetes</taxon>
        <taxon>Hypocreomycetidae</taxon>
        <taxon>Glomerellales</taxon>
        <taxon>Plectosphaerellaceae</taxon>
        <taxon>Verticillium</taxon>
    </lineage>
</organism>
<dbReference type="Pfam" id="PF21858">
    <property type="entry name" value="DUF6914"/>
    <property type="match status" value="1"/>
</dbReference>
<name>A0A0G4LFM2_VERLO</name>